<dbReference type="GO" id="GO:0005829">
    <property type="term" value="C:cytosol"/>
    <property type="evidence" value="ECO:0007669"/>
    <property type="project" value="TreeGrafter"/>
</dbReference>
<evidence type="ECO:0000313" key="3">
    <source>
        <dbReference type="EMBL" id="NEA25114.1"/>
    </source>
</evidence>
<dbReference type="InterPro" id="IPR053392">
    <property type="entry name" value="Transposase_IS30-like"/>
</dbReference>
<gene>
    <name evidence="3" type="ORF">G3I70_21895</name>
</gene>
<reference evidence="3 4" key="1">
    <citation type="submission" date="2020-01" db="EMBL/GenBank/DDBJ databases">
        <title>Insect and environment-associated Actinomycetes.</title>
        <authorList>
            <person name="Currrie C."/>
            <person name="Chevrette M."/>
            <person name="Carlson C."/>
            <person name="Stubbendieck R."/>
            <person name="Wendt-Pienkowski E."/>
        </authorList>
    </citation>
    <scope>NUCLEOTIDE SEQUENCE [LARGE SCALE GENOMIC DNA]</scope>
    <source>
        <strain evidence="3 4">SID10258</strain>
    </source>
</reference>
<evidence type="ECO:0000313" key="4">
    <source>
        <dbReference type="Proteomes" id="UP000475532"/>
    </source>
</evidence>
<feature type="region of interest" description="Disordered" evidence="1">
    <location>
        <begin position="1"/>
        <end position="66"/>
    </location>
</feature>
<comment type="caution">
    <text evidence="3">The sequence shown here is derived from an EMBL/GenBank/DDBJ whole genome shotgun (WGS) entry which is preliminary data.</text>
</comment>
<dbReference type="NCBIfam" id="NF033563">
    <property type="entry name" value="transpos_IS30"/>
    <property type="match status" value="1"/>
</dbReference>
<dbReference type="InterPro" id="IPR051917">
    <property type="entry name" value="Transposase-Integrase"/>
</dbReference>
<dbReference type="GO" id="GO:0004803">
    <property type="term" value="F:transposase activity"/>
    <property type="evidence" value="ECO:0007669"/>
    <property type="project" value="TreeGrafter"/>
</dbReference>
<dbReference type="GO" id="GO:0015074">
    <property type="term" value="P:DNA integration"/>
    <property type="evidence" value="ECO:0007669"/>
    <property type="project" value="InterPro"/>
</dbReference>
<feature type="domain" description="Integrase catalytic" evidence="2">
    <location>
        <begin position="67"/>
        <end position="153"/>
    </location>
</feature>
<dbReference type="SUPFAM" id="SSF53098">
    <property type="entry name" value="Ribonuclease H-like"/>
    <property type="match status" value="1"/>
</dbReference>
<dbReference type="AlphaFoldDB" id="A0A6L9QM71"/>
<protein>
    <submittedName>
        <fullName evidence="3">IS30 family transposase</fullName>
    </submittedName>
</protein>
<organism evidence="3 4">
    <name type="scientific">Actinomadura bangladeshensis</name>
    <dbReference type="NCBI Taxonomy" id="453573"/>
    <lineage>
        <taxon>Bacteria</taxon>
        <taxon>Bacillati</taxon>
        <taxon>Actinomycetota</taxon>
        <taxon>Actinomycetes</taxon>
        <taxon>Streptosporangiales</taxon>
        <taxon>Thermomonosporaceae</taxon>
        <taxon>Actinomadura</taxon>
    </lineage>
</organism>
<dbReference type="Pfam" id="PF00665">
    <property type="entry name" value="rve"/>
    <property type="match status" value="1"/>
</dbReference>
<dbReference type="PANTHER" id="PTHR10948">
    <property type="entry name" value="TRANSPOSASE"/>
    <property type="match status" value="1"/>
</dbReference>
<evidence type="ECO:0000259" key="2">
    <source>
        <dbReference type="Pfam" id="PF00665"/>
    </source>
</evidence>
<dbReference type="EMBL" id="JAAGLI010000566">
    <property type="protein sequence ID" value="NEA25114.1"/>
    <property type="molecule type" value="Genomic_DNA"/>
</dbReference>
<dbReference type="PANTHER" id="PTHR10948:SF23">
    <property type="entry name" value="TRANSPOSASE INSI FOR INSERTION SEQUENCE ELEMENT IS30A-RELATED"/>
    <property type="match status" value="1"/>
</dbReference>
<name>A0A6L9QM71_9ACTN</name>
<proteinExistence type="predicted"/>
<dbReference type="InterPro" id="IPR012337">
    <property type="entry name" value="RNaseH-like_sf"/>
</dbReference>
<evidence type="ECO:0000256" key="1">
    <source>
        <dbReference type="SAM" id="MobiDB-lite"/>
    </source>
</evidence>
<dbReference type="Proteomes" id="UP000475532">
    <property type="component" value="Unassembled WGS sequence"/>
</dbReference>
<dbReference type="GO" id="GO:0032196">
    <property type="term" value="P:transposition"/>
    <property type="evidence" value="ECO:0007669"/>
    <property type="project" value="TreeGrafter"/>
</dbReference>
<dbReference type="InterPro" id="IPR001584">
    <property type="entry name" value="Integrase_cat-core"/>
</dbReference>
<sequence>MGLSRDHLPGAVRPQASGHQPAAVPPAAHRPTDAPPAEGAPAQRSRAHPRHAADRSTSPEVDDRKIDGHWEGDLVMGTRPSAIATLVERTSRLVRLVAVPDGIKAHQVRPHLTHAALQIPPHLRRTLTWDRGREMAEHALFTADTAMPAYFCKRLRLKWREPSSTGACLPLP</sequence>
<accession>A0A6L9QM71</accession>